<dbReference type="SUPFAM" id="SSF50044">
    <property type="entry name" value="SH3-domain"/>
    <property type="match status" value="1"/>
</dbReference>
<dbReference type="AlphaFoldDB" id="A0AAU9JTF2"/>
<name>A0AAU9JTF2_9CILI</name>
<evidence type="ECO:0000256" key="1">
    <source>
        <dbReference type="SAM" id="Coils"/>
    </source>
</evidence>
<protein>
    <recommendedName>
        <fullName evidence="5">SH3 domain-containing protein</fullName>
    </recommendedName>
</protein>
<evidence type="ECO:0000313" key="3">
    <source>
        <dbReference type="EMBL" id="CAG9324976.1"/>
    </source>
</evidence>
<feature type="coiled-coil region" evidence="1">
    <location>
        <begin position="189"/>
        <end position="216"/>
    </location>
</feature>
<feature type="region of interest" description="Disordered" evidence="2">
    <location>
        <begin position="101"/>
        <end position="123"/>
    </location>
</feature>
<proteinExistence type="predicted"/>
<comment type="caution">
    <text evidence="3">The sequence shown here is derived from an EMBL/GenBank/DDBJ whole genome shotgun (WGS) entry which is preliminary data.</text>
</comment>
<dbReference type="EMBL" id="CAJZBQ010000037">
    <property type="protein sequence ID" value="CAG9324976.1"/>
    <property type="molecule type" value="Genomic_DNA"/>
</dbReference>
<dbReference type="InterPro" id="IPR036028">
    <property type="entry name" value="SH3-like_dom_sf"/>
</dbReference>
<keyword evidence="1" id="KW-0175">Coiled coil</keyword>
<evidence type="ECO:0000256" key="2">
    <source>
        <dbReference type="SAM" id="MobiDB-lite"/>
    </source>
</evidence>
<feature type="compositionally biased region" description="Basic and acidic residues" evidence="2">
    <location>
        <begin position="142"/>
        <end position="161"/>
    </location>
</feature>
<gene>
    <name evidence="3" type="ORF">BSTOLATCC_MIC37722</name>
</gene>
<keyword evidence="4" id="KW-1185">Reference proteome</keyword>
<accession>A0AAU9JTF2</accession>
<evidence type="ECO:0008006" key="5">
    <source>
        <dbReference type="Google" id="ProtNLM"/>
    </source>
</evidence>
<organism evidence="3 4">
    <name type="scientific">Blepharisma stoltei</name>
    <dbReference type="NCBI Taxonomy" id="1481888"/>
    <lineage>
        <taxon>Eukaryota</taxon>
        <taxon>Sar</taxon>
        <taxon>Alveolata</taxon>
        <taxon>Ciliophora</taxon>
        <taxon>Postciliodesmatophora</taxon>
        <taxon>Heterotrichea</taxon>
        <taxon>Heterotrichida</taxon>
        <taxon>Blepharismidae</taxon>
        <taxon>Blepharisma</taxon>
    </lineage>
</organism>
<sequence length="381" mass="42971">MYEIRLMTVDLIKSYNMENKFLKAITPDPESHKLKVQALLTAFQGSLFSHLMSVASNRQESTSYLGHFPFSVEVTPVEFQEISRSTPVDFQEVSRSSSIKGSQFQNISRRSPLEKQNTSQLSSRSSQFKEISWEVNTRSSKQLKELSRPESSRNSGKKEISTEFLEQASDEEFVTSFGQGSEIAQTPKRGEIVQEVQSAKNDIENYMEKCKGIIKKPPVIKEEYEFEFEETDPEKLAKVLARKNIGTNNIDHPDFKPKPARFIIPEDLPEHIASPPKQNTATLYGEVIATTYSQGGDGFALHPGDLVTILQFLTDFGLAECRWQGMQGLFPQDKIKVLTKPDQSLNSSLVSLAQRQLFNLGKSDTSFQQSGKLLSRLAKNK</sequence>
<dbReference type="Proteomes" id="UP001162131">
    <property type="component" value="Unassembled WGS sequence"/>
</dbReference>
<evidence type="ECO:0000313" key="4">
    <source>
        <dbReference type="Proteomes" id="UP001162131"/>
    </source>
</evidence>
<reference evidence="3" key="1">
    <citation type="submission" date="2021-09" db="EMBL/GenBank/DDBJ databases">
        <authorList>
            <consortium name="AG Swart"/>
            <person name="Singh M."/>
            <person name="Singh A."/>
            <person name="Seah K."/>
            <person name="Emmerich C."/>
        </authorList>
    </citation>
    <scope>NUCLEOTIDE SEQUENCE</scope>
    <source>
        <strain evidence="3">ATCC30299</strain>
    </source>
</reference>
<feature type="region of interest" description="Disordered" evidence="2">
    <location>
        <begin position="142"/>
        <end position="164"/>
    </location>
</feature>